<evidence type="ECO:0000256" key="11">
    <source>
        <dbReference type="ARBA" id="ARBA00022786"/>
    </source>
</evidence>
<name>A0A2K3N520_TRIPR</name>
<comment type="subcellular location">
    <subcellularLocation>
        <location evidence="2">Peroxisome membrane</location>
        <topology evidence="2">Multi-pass membrane protein</topology>
    </subcellularLocation>
</comment>
<evidence type="ECO:0000256" key="12">
    <source>
        <dbReference type="ARBA" id="ARBA00022833"/>
    </source>
</evidence>
<dbReference type="PANTHER" id="PTHR23350:SF0">
    <property type="entry name" value="PEROXISOME BIOGENESIS FACTOR 10"/>
    <property type="match status" value="1"/>
</dbReference>
<keyword evidence="11" id="KW-0833">Ubl conjugation pathway</keyword>
<accession>A0A2K3N520</accession>
<proteinExistence type="inferred from homology"/>
<evidence type="ECO:0000256" key="9">
    <source>
        <dbReference type="ARBA" id="ARBA00022723"/>
    </source>
</evidence>
<keyword evidence="8" id="KW-0812">Transmembrane</keyword>
<dbReference type="PANTHER" id="PTHR23350">
    <property type="entry name" value="PEROXISOME ASSEMBLY PROTEIN 10"/>
    <property type="match status" value="1"/>
</dbReference>
<evidence type="ECO:0000256" key="1">
    <source>
        <dbReference type="ARBA" id="ARBA00000900"/>
    </source>
</evidence>
<dbReference type="Pfam" id="PF04757">
    <property type="entry name" value="Pex2_Pex12"/>
    <property type="match status" value="1"/>
</dbReference>
<reference evidence="18 19" key="1">
    <citation type="journal article" date="2014" name="Am. J. Bot.">
        <title>Genome assembly and annotation for red clover (Trifolium pratense; Fabaceae).</title>
        <authorList>
            <person name="Istvanek J."/>
            <person name="Jaros M."/>
            <person name="Krenek A."/>
            <person name="Repkova J."/>
        </authorList>
    </citation>
    <scope>NUCLEOTIDE SEQUENCE [LARGE SCALE GENOMIC DNA]</scope>
    <source>
        <strain evidence="19">cv. Tatra</strain>
        <tissue evidence="18">Young leaves</tissue>
    </source>
</reference>
<keyword evidence="10" id="KW-0863">Zinc-finger</keyword>
<dbReference type="EC" id="2.3.2.27" evidence="5"/>
<comment type="catalytic activity">
    <reaction evidence="1">
        <text>S-ubiquitinyl-[E2 ubiquitin-conjugating enzyme]-L-cysteine + [acceptor protein]-L-lysine = [E2 ubiquitin-conjugating enzyme]-L-cysteine + N(6)-ubiquitinyl-[acceptor protein]-L-lysine.</text>
        <dbReference type="EC" id="2.3.2.27"/>
    </reaction>
</comment>
<evidence type="ECO:0000313" key="18">
    <source>
        <dbReference type="EMBL" id="PNX98079.1"/>
    </source>
</evidence>
<feature type="non-terminal residue" evidence="18">
    <location>
        <position position="1"/>
    </location>
</feature>
<evidence type="ECO:0000256" key="4">
    <source>
        <dbReference type="ARBA" id="ARBA00008704"/>
    </source>
</evidence>
<comment type="pathway">
    <text evidence="3">Protein modification; protein ubiquitination.</text>
</comment>
<comment type="similarity">
    <text evidence="4">Belongs to the pex2/pex10/pex12 family.</text>
</comment>
<comment type="caution">
    <text evidence="18">The sequence shown here is derived from an EMBL/GenBank/DDBJ whole genome shotgun (WGS) entry which is preliminary data.</text>
</comment>
<dbReference type="AlphaFoldDB" id="A0A2K3N520"/>
<gene>
    <name evidence="18" type="ORF">L195_g021319</name>
</gene>
<evidence type="ECO:0000256" key="10">
    <source>
        <dbReference type="ARBA" id="ARBA00022771"/>
    </source>
</evidence>
<evidence type="ECO:0000256" key="16">
    <source>
        <dbReference type="ARBA" id="ARBA00023140"/>
    </source>
</evidence>
<sequence length="210" mass="23442">GTRVAVAYQNETKLLGQMLYYVLTTGSGQQTLGEEYCDITQVAGTYGLPPTPARRALFIVYQSAIPYIAERISSRIASRGIILADYESAESYYGENARGSSSSRVYATSELSTSSTSGQSTSTLTRLKEKLGGFWLHMVQRWPTVSIIIYPNVLQAFVMCSLEKRQIKDPGKYIGCNKEYNESEASFPMRIGFNYQQLQNNFKLNSRMAA</sequence>
<evidence type="ECO:0000256" key="5">
    <source>
        <dbReference type="ARBA" id="ARBA00012483"/>
    </source>
</evidence>
<dbReference type="GO" id="GO:0005778">
    <property type="term" value="C:peroxisomal membrane"/>
    <property type="evidence" value="ECO:0007669"/>
    <property type="project" value="UniProtKB-SubCell"/>
</dbReference>
<reference evidence="18 19" key="2">
    <citation type="journal article" date="2017" name="Front. Plant Sci.">
        <title>Gene Classification and Mining of Molecular Markers Useful in Red Clover (Trifolium pratense) Breeding.</title>
        <authorList>
            <person name="Istvanek J."/>
            <person name="Dluhosova J."/>
            <person name="Dluhos P."/>
            <person name="Patkova L."/>
            <person name="Nedelnik J."/>
            <person name="Repkova J."/>
        </authorList>
    </citation>
    <scope>NUCLEOTIDE SEQUENCE [LARGE SCALE GENOMIC DNA]</scope>
    <source>
        <strain evidence="19">cv. Tatra</strain>
        <tissue evidence="18">Young leaves</tissue>
    </source>
</reference>
<dbReference type="InterPro" id="IPR025654">
    <property type="entry name" value="PEX2/10"/>
</dbReference>
<keyword evidence="6" id="KW-0813">Transport</keyword>
<feature type="domain" description="Pex N-terminal" evidence="17">
    <location>
        <begin position="1"/>
        <end position="103"/>
    </location>
</feature>
<evidence type="ECO:0000256" key="2">
    <source>
        <dbReference type="ARBA" id="ARBA00004585"/>
    </source>
</evidence>
<protein>
    <recommendedName>
        <fullName evidence="5">RING-type E3 ubiquitin transferase</fullName>
        <ecNumber evidence="5">2.3.2.27</ecNumber>
    </recommendedName>
</protein>
<evidence type="ECO:0000256" key="3">
    <source>
        <dbReference type="ARBA" id="ARBA00004906"/>
    </source>
</evidence>
<keyword evidence="16" id="KW-0576">Peroxisome</keyword>
<keyword evidence="15" id="KW-0472">Membrane</keyword>
<evidence type="ECO:0000256" key="7">
    <source>
        <dbReference type="ARBA" id="ARBA00022679"/>
    </source>
</evidence>
<evidence type="ECO:0000313" key="19">
    <source>
        <dbReference type="Proteomes" id="UP000236291"/>
    </source>
</evidence>
<keyword evidence="13" id="KW-0653">Protein transport</keyword>
<dbReference type="GO" id="GO:0061630">
    <property type="term" value="F:ubiquitin protein ligase activity"/>
    <property type="evidence" value="ECO:0007669"/>
    <property type="project" value="UniProtKB-EC"/>
</dbReference>
<dbReference type="Proteomes" id="UP000236291">
    <property type="component" value="Unassembled WGS sequence"/>
</dbReference>
<dbReference type="EMBL" id="ASHM01016260">
    <property type="protein sequence ID" value="PNX98079.1"/>
    <property type="molecule type" value="Genomic_DNA"/>
</dbReference>
<evidence type="ECO:0000256" key="14">
    <source>
        <dbReference type="ARBA" id="ARBA00022989"/>
    </source>
</evidence>
<evidence type="ECO:0000256" key="15">
    <source>
        <dbReference type="ARBA" id="ARBA00023136"/>
    </source>
</evidence>
<organism evidence="18 19">
    <name type="scientific">Trifolium pratense</name>
    <name type="common">Red clover</name>
    <dbReference type="NCBI Taxonomy" id="57577"/>
    <lineage>
        <taxon>Eukaryota</taxon>
        <taxon>Viridiplantae</taxon>
        <taxon>Streptophyta</taxon>
        <taxon>Embryophyta</taxon>
        <taxon>Tracheophyta</taxon>
        <taxon>Spermatophyta</taxon>
        <taxon>Magnoliopsida</taxon>
        <taxon>eudicotyledons</taxon>
        <taxon>Gunneridae</taxon>
        <taxon>Pentapetalae</taxon>
        <taxon>rosids</taxon>
        <taxon>fabids</taxon>
        <taxon>Fabales</taxon>
        <taxon>Fabaceae</taxon>
        <taxon>Papilionoideae</taxon>
        <taxon>50 kb inversion clade</taxon>
        <taxon>NPAAA clade</taxon>
        <taxon>Hologalegina</taxon>
        <taxon>IRL clade</taxon>
        <taxon>Trifolieae</taxon>
        <taxon>Trifolium</taxon>
    </lineage>
</organism>
<dbReference type="InterPro" id="IPR006845">
    <property type="entry name" value="Pex_N"/>
</dbReference>
<keyword evidence="12" id="KW-0862">Zinc</keyword>
<dbReference type="GO" id="GO:0008270">
    <property type="term" value="F:zinc ion binding"/>
    <property type="evidence" value="ECO:0007669"/>
    <property type="project" value="UniProtKB-KW"/>
</dbReference>
<evidence type="ECO:0000259" key="17">
    <source>
        <dbReference type="Pfam" id="PF04757"/>
    </source>
</evidence>
<evidence type="ECO:0000256" key="6">
    <source>
        <dbReference type="ARBA" id="ARBA00022448"/>
    </source>
</evidence>
<keyword evidence="9" id="KW-0479">Metal-binding</keyword>
<evidence type="ECO:0000256" key="13">
    <source>
        <dbReference type="ARBA" id="ARBA00022927"/>
    </source>
</evidence>
<keyword evidence="14" id="KW-1133">Transmembrane helix</keyword>
<evidence type="ECO:0000256" key="8">
    <source>
        <dbReference type="ARBA" id="ARBA00022692"/>
    </source>
</evidence>
<keyword evidence="7" id="KW-0808">Transferase</keyword>
<dbReference type="STRING" id="57577.A0A2K3N520"/>
<dbReference type="GO" id="GO:0016558">
    <property type="term" value="P:protein import into peroxisome matrix"/>
    <property type="evidence" value="ECO:0007669"/>
    <property type="project" value="InterPro"/>
</dbReference>